<evidence type="ECO:0000256" key="8">
    <source>
        <dbReference type="HAMAP-Rule" id="MF_01161"/>
    </source>
</evidence>
<proteinExistence type="inferred from homology"/>
<evidence type="ECO:0000256" key="1">
    <source>
        <dbReference type="ARBA" id="ARBA00004496"/>
    </source>
</evidence>
<dbReference type="GO" id="GO:0005524">
    <property type="term" value="F:ATP binding"/>
    <property type="evidence" value="ECO:0007669"/>
    <property type="project" value="UniProtKB-UniRule"/>
</dbReference>
<evidence type="ECO:0000256" key="3">
    <source>
        <dbReference type="ARBA" id="ARBA00022598"/>
    </source>
</evidence>
<dbReference type="InterPro" id="IPR012094">
    <property type="entry name" value="tRNA_Ile_lys_synt"/>
</dbReference>
<comment type="caution">
    <text evidence="10">The sequence shown here is derived from an EMBL/GenBank/DDBJ whole genome shotgun (WGS) entry which is preliminary data.</text>
</comment>
<keyword evidence="4 8" id="KW-0819">tRNA processing</keyword>
<keyword evidence="6 8" id="KW-0067">ATP-binding</keyword>
<evidence type="ECO:0000256" key="4">
    <source>
        <dbReference type="ARBA" id="ARBA00022694"/>
    </source>
</evidence>
<evidence type="ECO:0000256" key="7">
    <source>
        <dbReference type="ARBA" id="ARBA00048539"/>
    </source>
</evidence>
<dbReference type="Pfam" id="PF11734">
    <property type="entry name" value="TilS_C"/>
    <property type="match status" value="1"/>
</dbReference>
<reference evidence="10 11" key="1">
    <citation type="submission" date="2022-12" db="EMBL/GenBank/DDBJ databases">
        <title>Metagenome assembled genome from gulf of manar.</title>
        <authorList>
            <person name="Kohli P."/>
            <person name="Pk S."/>
            <person name="Venkata Ramana C."/>
            <person name="Sasikala C."/>
        </authorList>
    </citation>
    <scope>NUCLEOTIDE SEQUENCE [LARGE SCALE GENOMIC DNA]</scope>
    <source>
        <strain evidence="10">JB008</strain>
    </source>
</reference>
<feature type="binding site" evidence="8">
    <location>
        <begin position="32"/>
        <end position="37"/>
    </location>
    <ligand>
        <name>ATP</name>
        <dbReference type="ChEBI" id="CHEBI:30616"/>
    </ligand>
</feature>
<keyword evidence="2 8" id="KW-0963">Cytoplasm</keyword>
<evidence type="ECO:0000313" key="10">
    <source>
        <dbReference type="EMBL" id="MDC7227047.1"/>
    </source>
</evidence>
<dbReference type="GO" id="GO:0005737">
    <property type="term" value="C:cytoplasm"/>
    <property type="evidence" value="ECO:0007669"/>
    <property type="project" value="UniProtKB-SubCell"/>
</dbReference>
<dbReference type="InterPro" id="IPR014729">
    <property type="entry name" value="Rossmann-like_a/b/a_fold"/>
</dbReference>
<dbReference type="NCBIfam" id="TIGR02433">
    <property type="entry name" value="lysidine_TilS_C"/>
    <property type="match status" value="1"/>
</dbReference>
<dbReference type="SUPFAM" id="SSF56037">
    <property type="entry name" value="PheT/TilS domain"/>
    <property type="match status" value="1"/>
</dbReference>
<evidence type="ECO:0000256" key="6">
    <source>
        <dbReference type="ARBA" id="ARBA00022840"/>
    </source>
</evidence>
<dbReference type="InterPro" id="IPR012796">
    <property type="entry name" value="Lysidine-tRNA-synth_C"/>
</dbReference>
<dbReference type="InterPro" id="IPR011063">
    <property type="entry name" value="TilS/TtcA_N"/>
</dbReference>
<accession>A0AAJ1ID10</accession>
<protein>
    <recommendedName>
        <fullName evidence="8">tRNA(Ile)-lysidine synthase</fullName>
        <ecNumber evidence="8">6.3.4.19</ecNumber>
    </recommendedName>
    <alternativeName>
        <fullName evidence="8">tRNA(Ile)-2-lysyl-cytidine synthase</fullName>
    </alternativeName>
    <alternativeName>
        <fullName evidence="8">tRNA(Ile)-lysidine synthetase</fullName>
    </alternativeName>
</protein>
<evidence type="ECO:0000256" key="2">
    <source>
        <dbReference type="ARBA" id="ARBA00022490"/>
    </source>
</evidence>
<sequence>MKSIKNRIDEQVKQYLKDYGIKPGARIIAAWSGGTDSTAMLSILKNLDGFNFDITAAWYNHCLRDEADMLSEEQLVNRLAAEFEVHLVKGYAGKGVLKKMAQQESLSLEEAARNARYSFLEETLKTRNADFISLGHNLNDNTETMLMRIMQNAGLRGLSGIPEKRGVIIRPMCRLSRGEIEEYLDSVRLSFSTDRTNLENEFLRNRLRNKVIPAAREIFPVLDRSMYELSGKIKEQNDFIDNETVKRLKWTEDLGVWKIEQSIFYAQPLILRINSIFMILNRIGIGSRIRYKAIEQAVDGNFPGNGKTLLRTSSFEIAARSGYIFIQRLVNQAEKSYFIYLEPGMHRMFAGQSLTVYESDGYKNSEPPALNRMTVSSNGDLIIRSYREGDYIYTENGKKSVKKIFNEWKVVSADRSRLPLVESCGIIIAVAGKHLGYENRFSVDSNKNQCRKKILLIFNSDTETICE</sequence>
<dbReference type="GO" id="GO:0006400">
    <property type="term" value="P:tRNA modification"/>
    <property type="evidence" value="ECO:0007669"/>
    <property type="project" value="UniProtKB-UniRule"/>
</dbReference>
<dbReference type="EMBL" id="JAQQAL010000022">
    <property type="protein sequence ID" value="MDC7227047.1"/>
    <property type="molecule type" value="Genomic_DNA"/>
</dbReference>
<evidence type="ECO:0000256" key="5">
    <source>
        <dbReference type="ARBA" id="ARBA00022741"/>
    </source>
</evidence>
<comment type="domain">
    <text evidence="8">The N-terminal region contains the highly conserved SGGXDS motif, predicted to be a P-loop motif involved in ATP binding.</text>
</comment>
<name>A0AAJ1ID10_9SPIO</name>
<dbReference type="SUPFAM" id="SSF52402">
    <property type="entry name" value="Adenine nucleotide alpha hydrolases-like"/>
    <property type="match status" value="1"/>
</dbReference>
<dbReference type="AlphaFoldDB" id="A0AAJ1ID10"/>
<dbReference type="CDD" id="cd01992">
    <property type="entry name" value="TilS_N"/>
    <property type="match status" value="1"/>
</dbReference>
<dbReference type="PANTHER" id="PTHR43033">
    <property type="entry name" value="TRNA(ILE)-LYSIDINE SYNTHASE-RELATED"/>
    <property type="match status" value="1"/>
</dbReference>
<comment type="function">
    <text evidence="8">Ligates lysine onto the cytidine present at position 34 of the AUA codon-specific tRNA(Ile) that contains the anticodon CAU, in an ATP-dependent manner. Cytidine is converted to lysidine, thus changing the amino acid specificity of the tRNA from methionine to isoleucine.</text>
</comment>
<dbReference type="NCBIfam" id="TIGR02432">
    <property type="entry name" value="lysidine_TilS_N"/>
    <property type="match status" value="1"/>
</dbReference>
<gene>
    <name evidence="8 10" type="primary">tilS</name>
    <name evidence="10" type="ORF">PQJ61_09820</name>
</gene>
<keyword evidence="5 8" id="KW-0547">Nucleotide-binding</keyword>
<comment type="subcellular location">
    <subcellularLocation>
        <location evidence="1 8">Cytoplasm</location>
    </subcellularLocation>
</comment>
<comment type="similarity">
    <text evidence="8">Belongs to the tRNA(Ile)-lysidine synthase family.</text>
</comment>
<dbReference type="GO" id="GO:0032267">
    <property type="term" value="F:tRNA(Ile)-lysidine synthase activity"/>
    <property type="evidence" value="ECO:0007669"/>
    <property type="project" value="UniProtKB-EC"/>
</dbReference>
<dbReference type="PANTHER" id="PTHR43033:SF1">
    <property type="entry name" value="TRNA(ILE)-LYSIDINE SYNTHASE-RELATED"/>
    <property type="match status" value="1"/>
</dbReference>
<keyword evidence="3 8" id="KW-0436">Ligase</keyword>
<evidence type="ECO:0000259" key="9">
    <source>
        <dbReference type="SMART" id="SM00977"/>
    </source>
</evidence>
<dbReference type="Gene3D" id="3.40.50.620">
    <property type="entry name" value="HUPs"/>
    <property type="match status" value="1"/>
</dbReference>
<dbReference type="HAMAP" id="MF_01161">
    <property type="entry name" value="tRNA_Ile_lys_synt"/>
    <property type="match status" value="1"/>
</dbReference>
<feature type="domain" description="Lysidine-tRNA(Ile) synthetase C-terminal" evidence="9">
    <location>
        <begin position="381"/>
        <end position="454"/>
    </location>
</feature>
<dbReference type="Proteomes" id="UP001221217">
    <property type="component" value="Unassembled WGS sequence"/>
</dbReference>
<dbReference type="Pfam" id="PF01171">
    <property type="entry name" value="ATP_bind_3"/>
    <property type="match status" value="1"/>
</dbReference>
<dbReference type="EC" id="6.3.4.19" evidence="8"/>
<organism evidence="10 11">
    <name type="scientific">Candidatus Thalassospirochaeta sargassi</name>
    <dbReference type="NCBI Taxonomy" id="3119039"/>
    <lineage>
        <taxon>Bacteria</taxon>
        <taxon>Pseudomonadati</taxon>
        <taxon>Spirochaetota</taxon>
        <taxon>Spirochaetia</taxon>
        <taxon>Spirochaetales</taxon>
        <taxon>Spirochaetaceae</taxon>
        <taxon>Candidatus Thalassospirochaeta</taxon>
    </lineage>
</organism>
<dbReference type="InterPro" id="IPR012795">
    <property type="entry name" value="tRNA_Ile_lys_synt_N"/>
</dbReference>
<comment type="catalytic activity">
    <reaction evidence="7 8">
        <text>cytidine(34) in tRNA(Ile2) + L-lysine + ATP = lysidine(34) in tRNA(Ile2) + AMP + diphosphate + H(+)</text>
        <dbReference type="Rhea" id="RHEA:43744"/>
        <dbReference type="Rhea" id="RHEA-COMP:10625"/>
        <dbReference type="Rhea" id="RHEA-COMP:10670"/>
        <dbReference type="ChEBI" id="CHEBI:15378"/>
        <dbReference type="ChEBI" id="CHEBI:30616"/>
        <dbReference type="ChEBI" id="CHEBI:32551"/>
        <dbReference type="ChEBI" id="CHEBI:33019"/>
        <dbReference type="ChEBI" id="CHEBI:82748"/>
        <dbReference type="ChEBI" id="CHEBI:83665"/>
        <dbReference type="ChEBI" id="CHEBI:456215"/>
        <dbReference type="EC" id="6.3.4.19"/>
    </reaction>
</comment>
<evidence type="ECO:0000313" key="11">
    <source>
        <dbReference type="Proteomes" id="UP001221217"/>
    </source>
</evidence>
<dbReference type="SMART" id="SM00977">
    <property type="entry name" value="TilS_C"/>
    <property type="match status" value="1"/>
</dbReference>